<evidence type="ECO:0000256" key="5">
    <source>
        <dbReference type="ARBA" id="ARBA00022670"/>
    </source>
</evidence>
<organism evidence="11 12">
    <name type="scientific">Methanoculleus thermophilus</name>
    <dbReference type="NCBI Taxonomy" id="2200"/>
    <lineage>
        <taxon>Archaea</taxon>
        <taxon>Methanobacteriati</taxon>
        <taxon>Methanobacteriota</taxon>
        <taxon>Stenosarchaea group</taxon>
        <taxon>Methanomicrobia</taxon>
        <taxon>Methanomicrobiales</taxon>
        <taxon>Methanomicrobiaceae</taxon>
        <taxon>Methanoculleus</taxon>
    </lineage>
</organism>
<keyword evidence="7" id="KW-0378">Hydrolase</keyword>
<keyword evidence="4" id="KW-1003">Cell membrane</keyword>
<sequence>MERLFHNGTLTSTSMVEVEPLVILALALGPGVFWAWYFYRRDRYEPEPAALIAKIFLLGALVTFPVAFVEGFFGLFIASPLIMGAIVAPIVEEYGKFYVVRQFAYQDTEFDEPMDGIVYAAAAALGLASLENVFYVFTAYLTSPALALGTIVVRAIFSVPGHALFASAWGYALGRAKFMAPERRPRIIIGGLLLGMALHGAFNFLLMTAEIFAYTMIIFILILTPGLWILANRNIAAALRYGRQ</sequence>
<dbReference type="GO" id="GO:0005886">
    <property type="term" value="C:plasma membrane"/>
    <property type="evidence" value="ECO:0007669"/>
    <property type="project" value="UniProtKB-SubCell"/>
</dbReference>
<evidence type="ECO:0000256" key="4">
    <source>
        <dbReference type="ARBA" id="ARBA00022475"/>
    </source>
</evidence>
<dbReference type="Pfam" id="PF13367">
    <property type="entry name" value="PrsW-protease"/>
    <property type="match status" value="1"/>
</dbReference>
<comment type="subcellular location">
    <subcellularLocation>
        <location evidence="1">Cell membrane</location>
        <topology evidence="1">Multi-pass membrane protein</topology>
    </subcellularLocation>
</comment>
<feature type="transmembrane region" description="Helical" evidence="10">
    <location>
        <begin position="186"/>
        <end position="205"/>
    </location>
</feature>
<evidence type="ECO:0000256" key="3">
    <source>
        <dbReference type="ARBA" id="ARBA00018997"/>
    </source>
</evidence>
<feature type="transmembrane region" description="Helical" evidence="10">
    <location>
        <begin position="20"/>
        <end position="39"/>
    </location>
</feature>
<evidence type="ECO:0000256" key="10">
    <source>
        <dbReference type="SAM" id="Phobius"/>
    </source>
</evidence>
<evidence type="ECO:0000313" key="11">
    <source>
        <dbReference type="EMBL" id="SDK03292.1"/>
    </source>
</evidence>
<dbReference type="PANTHER" id="PTHR36844:SF1">
    <property type="entry name" value="PROTEASE PRSW"/>
    <property type="match status" value="1"/>
</dbReference>
<dbReference type="InterPro" id="IPR026898">
    <property type="entry name" value="PrsW"/>
</dbReference>
<dbReference type="AlphaFoldDB" id="A0A1G8YKA9"/>
<evidence type="ECO:0000313" key="12">
    <source>
        <dbReference type="Proteomes" id="UP000326500"/>
    </source>
</evidence>
<accession>A0A1G8YKA9</accession>
<keyword evidence="5" id="KW-0645">Protease</keyword>
<keyword evidence="9 10" id="KW-0472">Membrane</keyword>
<dbReference type="PIRSF" id="PIRSF016933">
    <property type="entry name" value="PrsW"/>
    <property type="match status" value="1"/>
</dbReference>
<feature type="transmembrane region" description="Helical" evidence="10">
    <location>
        <begin position="75"/>
        <end position="95"/>
    </location>
</feature>
<feature type="transmembrane region" description="Helical" evidence="10">
    <location>
        <begin position="211"/>
        <end position="231"/>
    </location>
</feature>
<keyword evidence="6 10" id="KW-0812">Transmembrane</keyword>
<keyword evidence="12" id="KW-1185">Reference proteome</keyword>
<feature type="transmembrane region" description="Helical" evidence="10">
    <location>
        <begin position="116"/>
        <end position="140"/>
    </location>
</feature>
<evidence type="ECO:0000256" key="7">
    <source>
        <dbReference type="ARBA" id="ARBA00022801"/>
    </source>
</evidence>
<feature type="transmembrane region" description="Helical" evidence="10">
    <location>
        <begin position="51"/>
        <end position="69"/>
    </location>
</feature>
<keyword evidence="8 10" id="KW-1133">Transmembrane helix</keyword>
<gene>
    <name evidence="11" type="ORF">SAMN04488571_10369</name>
</gene>
<comment type="similarity">
    <text evidence="2">Belongs to the protease PrsW family.</text>
</comment>
<proteinExistence type="inferred from homology"/>
<evidence type="ECO:0000256" key="2">
    <source>
        <dbReference type="ARBA" id="ARBA00009165"/>
    </source>
</evidence>
<dbReference type="InterPro" id="IPR023596">
    <property type="entry name" value="Peptidase_PrsW_arch/bac"/>
</dbReference>
<dbReference type="EMBL" id="FNFT01000003">
    <property type="protein sequence ID" value="SDK03292.1"/>
    <property type="molecule type" value="Genomic_DNA"/>
</dbReference>
<name>A0A1G8YKA9_9EURY</name>
<evidence type="ECO:0000256" key="8">
    <source>
        <dbReference type="ARBA" id="ARBA00022989"/>
    </source>
</evidence>
<dbReference type="GO" id="GO:0008233">
    <property type="term" value="F:peptidase activity"/>
    <property type="evidence" value="ECO:0007669"/>
    <property type="project" value="UniProtKB-KW"/>
</dbReference>
<dbReference type="GO" id="GO:0006508">
    <property type="term" value="P:proteolysis"/>
    <property type="evidence" value="ECO:0007669"/>
    <property type="project" value="UniProtKB-KW"/>
</dbReference>
<dbReference type="PANTHER" id="PTHR36844">
    <property type="entry name" value="PROTEASE PRSW"/>
    <property type="match status" value="1"/>
</dbReference>
<reference evidence="11 12" key="1">
    <citation type="submission" date="2016-10" db="EMBL/GenBank/DDBJ databases">
        <authorList>
            <person name="Varghese N."/>
            <person name="Submissions S."/>
        </authorList>
    </citation>
    <scope>NUCLEOTIDE SEQUENCE [LARGE SCALE GENOMIC DNA]</scope>
    <source>
        <strain evidence="11 12">DSM 2373</strain>
    </source>
</reference>
<evidence type="ECO:0000256" key="9">
    <source>
        <dbReference type="ARBA" id="ARBA00023136"/>
    </source>
</evidence>
<evidence type="ECO:0000256" key="1">
    <source>
        <dbReference type="ARBA" id="ARBA00004651"/>
    </source>
</evidence>
<dbReference type="RefSeq" id="WP_433449581.1">
    <property type="nucleotide sequence ID" value="NZ_JBMNQR010000004.1"/>
</dbReference>
<dbReference type="Proteomes" id="UP000326500">
    <property type="component" value="Unassembled WGS sequence"/>
</dbReference>
<evidence type="ECO:0000256" key="6">
    <source>
        <dbReference type="ARBA" id="ARBA00022692"/>
    </source>
</evidence>
<dbReference type="STRING" id="2200.GCA_001571405_00228"/>
<protein>
    <recommendedName>
        <fullName evidence="3">Protease PrsW</fullName>
    </recommendedName>
</protein>
<feature type="transmembrane region" description="Helical" evidence="10">
    <location>
        <begin position="146"/>
        <end position="174"/>
    </location>
</feature>